<dbReference type="Proteomes" id="UP001500742">
    <property type="component" value="Unassembled WGS sequence"/>
</dbReference>
<dbReference type="CDD" id="cd02978">
    <property type="entry name" value="KaiB_like"/>
    <property type="match status" value="1"/>
</dbReference>
<dbReference type="SMART" id="SM01248">
    <property type="entry name" value="KaiB"/>
    <property type="match status" value="1"/>
</dbReference>
<dbReference type="Pfam" id="PF07689">
    <property type="entry name" value="KaiB"/>
    <property type="match status" value="1"/>
</dbReference>
<dbReference type="Gene3D" id="3.40.30.10">
    <property type="entry name" value="Glutaredoxin"/>
    <property type="match status" value="1"/>
</dbReference>
<proteinExistence type="predicted"/>
<dbReference type="PANTHER" id="PTHR41709:SF2">
    <property type="entry name" value="CIRCADIAN CLOCK PROTEIN KAIB2"/>
    <property type="match status" value="1"/>
</dbReference>
<keyword evidence="3" id="KW-1185">Reference proteome</keyword>
<feature type="domain" description="KaiB" evidence="1">
    <location>
        <begin position="26"/>
        <end position="107"/>
    </location>
</feature>
<protein>
    <recommendedName>
        <fullName evidence="1">KaiB domain-containing protein</fullName>
    </recommendedName>
</protein>
<dbReference type="InterPro" id="IPR011649">
    <property type="entry name" value="KaiB_domain"/>
</dbReference>
<dbReference type="EMBL" id="BAAAZC010000008">
    <property type="protein sequence ID" value="GAA3964499.1"/>
    <property type="molecule type" value="Genomic_DNA"/>
</dbReference>
<gene>
    <name evidence="2" type="ORF">GCM10022210_11110</name>
</gene>
<accession>A0ABP7PH65</accession>
<dbReference type="InterPro" id="IPR039022">
    <property type="entry name" value="KaiB-like"/>
</dbReference>
<dbReference type="RefSeq" id="WP_259092261.1">
    <property type="nucleotide sequence ID" value="NZ_BAAAZC010000008.1"/>
</dbReference>
<evidence type="ECO:0000313" key="2">
    <source>
        <dbReference type="EMBL" id="GAA3964499.1"/>
    </source>
</evidence>
<dbReference type="InterPro" id="IPR036249">
    <property type="entry name" value="Thioredoxin-like_sf"/>
</dbReference>
<dbReference type="PANTHER" id="PTHR41709">
    <property type="entry name" value="KAIB-LIKE PROTEIN 1"/>
    <property type="match status" value="1"/>
</dbReference>
<evidence type="ECO:0000259" key="1">
    <source>
        <dbReference type="SMART" id="SM01248"/>
    </source>
</evidence>
<evidence type="ECO:0000313" key="3">
    <source>
        <dbReference type="Proteomes" id="UP001500742"/>
    </source>
</evidence>
<comment type="caution">
    <text evidence="2">The sequence shown here is derived from an EMBL/GenBank/DDBJ whole genome shotgun (WGS) entry which is preliminary data.</text>
</comment>
<dbReference type="SUPFAM" id="SSF52833">
    <property type="entry name" value="Thioredoxin-like"/>
    <property type="match status" value="1"/>
</dbReference>
<reference evidence="3" key="1">
    <citation type="journal article" date="2019" name="Int. J. Syst. Evol. Microbiol.">
        <title>The Global Catalogue of Microorganisms (GCM) 10K type strain sequencing project: providing services to taxonomists for standard genome sequencing and annotation.</title>
        <authorList>
            <consortium name="The Broad Institute Genomics Platform"/>
            <consortium name="The Broad Institute Genome Sequencing Center for Infectious Disease"/>
            <person name="Wu L."/>
            <person name="Ma J."/>
        </authorList>
    </citation>
    <scope>NUCLEOTIDE SEQUENCE [LARGE SCALE GENOMIC DNA]</scope>
    <source>
        <strain evidence="3">JCM 16601</strain>
    </source>
</reference>
<name>A0ABP7PH65_9SPHI</name>
<organism evidence="2 3">
    <name type="scientific">Mucilaginibacter dorajii</name>
    <dbReference type="NCBI Taxonomy" id="692994"/>
    <lineage>
        <taxon>Bacteria</taxon>
        <taxon>Pseudomonadati</taxon>
        <taxon>Bacteroidota</taxon>
        <taxon>Sphingobacteriia</taxon>
        <taxon>Sphingobacteriales</taxon>
        <taxon>Sphingobacteriaceae</taxon>
        <taxon>Mucilaginibacter</taxon>
    </lineage>
</organism>
<sequence length="111" mass="12493">MSEQEQLPLSADNLNYDHDDHVFRLRLFVTGASPNSSRAISNLKDICETYLKGNYELEIIDVYQQPLIAESEQIIALPLLIKKAPGVERRLIGDMSNKTKVLRGLGLPVEN</sequence>